<keyword evidence="1" id="KW-0732">Signal</keyword>
<dbReference type="Proteomes" id="UP000095280">
    <property type="component" value="Unplaced"/>
</dbReference>
<feature type="signal peptide" evidence="1">
    <location>
        <begin position="1"/>
        <end position="32"/>
    </location>
</feature>
<sequence>MRKVLETTTAEMTSVVLYLLLLIAIMPTKSLASTQVSQCNYPLAQQHFSLETTGLDGCHRLDSITRIFGEANGADFNDRFVATRFATANLVFVGRVLPPTKTGDSSGDDSARVEPECFLKGRLFYGQPVLLTGLRQSLSNSVCRDSRLRPRQRAIFFATALAASGSSSSSLEIRLNENGVESDVNRTLDWLRCKDNKDFYEKSSSDYSCWMTADPPSAACNGVSLPIAMRLLEQLSTGVTDLRPECRGASLHRVPFELANMRLGPSAAAVKSGDNNSKISIGSIATRNLLLLFCIASAYGACFFVQV</sequence>
<feature type="chain" id="PRO_5011394835" evidence="1">
    <location>
        <begin position="33"/>
        <end position="307"/>
    </location>
</feature>
<evidence type="ECO:0000313" key="3">
    <source>
        <dbReference type="WBParaSite" id="maker-uti_cns_0000570-snap-gene-1.10-mRNA-1"/>
    </source>
</evidence>
<evidence type="ECO:0000256" key="1">
    <source>
        <dbReference type="SAM" id="SignalP"/>
    </source>
</evidence>
<protein>
    <submittedName>
        <fullName evidence="3 4">Uncharacterized protein</fullName>
    </submittedName>
</protein>
<name>A0A1I8G2P7_9PLAT</name>
<dbReference type="WBParaSite" id="maker-uti_cns_0000570-snap-gene-1.10-mRNA-1">
    <property type="protein sequence ID" value="maker-uti_cns_0000570-snap-gene-1.10-mRNA-1"/>
    <property type="gene ID" value="maker-uti_cns_0000570-snap-gene-1.10"/>
</dbReference>
<keyword evidence="2" id="KW-1185">Reference proteome</keyword>
<evidence type="ECO:0000313" key="4">
    <source>
        <dbReference type="WBParaSite" id="maker-uti_cns_0005221-snap-gene-0.3-mRNA-1"/>
    </source>
</evidence>
<evidence type="ECO:0000313" key="2">
    <source>
        <dbReference type="Proteomes" id="UP000095280"/>
    </source>
</evidence>
<dbReference type="WBParaSite" id="maker-uti_cns_0005221-snap-gene-0.3-mRNA-1">
    <property type="protein sequence ID" value="maker-uti_cns_0005221-snap-gene-0.3-mRNA-1"/>
    <property type="gene ID" value="maker-uti_cns_0005221-snap-gene-0.3"/>
</dbReference>
<dbReference type="AlphaFoldDB" id="A0A1I8G2P7"/>
<organism evidence="2 3">
    <name type="scientific">Macrostomum lignano</name>
    <dbReference type="NCBI Taxonomy" id="282301"/>
    <lineage>
        <taxon>Eukaryota</taxon>
        <taxon>Metazoa</taxon>
        <taxon>Spiralia</taxon>
        <taxon>Lophotrochozoa</taxon>
        <taxon>Platyhelminthes</taxon>
        <taxon>Rhabditophora</taxon>
        <taxon>Macrostomorpha</taxon>
        <taxon>Macrostomida</taxon>
        <taxon>Macrostomidae</taxon>
        <taxon>Macrostomum</taxon>
    </lineage>
</organism>
<proteinExistence type="predicted"/>
<accession>A0A1I8G2P7</accession>
<reference evidence="3 4" key="1">
    <citation type="submission" date="2016-11" db="UniProtKB">
        <authorList>
            <consortium name="WormBaseParasite"/>
        </authorList>
    </citation>
    <scope>IDENTIFICATION</scope>
</reference>